<dbReference type="Proteomes" id="UP000094056">
    <property type="component" value="Unassembled WGS sequence"/>
</dbReference>
<sequence>MGTFYVGCKIDNHINREKTTKVSRLLVDTGSEFTWNLSKKSISQERQII</sequence>
<name>A0A1E3X957_9BACT</name>
<gene>
    <name evidence="1" type="ORF">SCARUB_02722</name>
</gene>
<dbReference type="AlphaFoldDB" id="A0A1E3X957"/>
<comment type="caution">
    <text evidence="1">The sequence shown here is derived from an EMBL/GenBank/DDBJ whole genome shotgun (WGS) entry which is preliminary data.</text>
</comment>
<organism evidence="1 2">
    <name type="scientific">Candidatus Scalindua rubra</name>
    <dbReference type="NCBI Taxonomy" id="1872076"/>
    <lineage>
        <taxon>Bacteria</taxon>
        <taxon>Pseudomonadati</taxon>
        <taxon>Planctomycetota</taxon>
        <taxon>Candidatus Brocadiia</taxon>
        <taxon>Candidatus Brocadiales</taxon>
        <taxon>Candidatus Scalinduaceae</taxon>
        <taxon>Candidatus Scalindua</taxon>
    </lineage>
</organism>
<evidence type="ECO:0000313" key="2">
    <source>
        <dbReference type="Proteomes" id="UP000094056"/>
    </source>
</evidence>
<evidence type="ECO:0000313" key="1">
    <source>
        <dbReference type="EMBL" id="ODS32161.1"/>
    </source>
</evidence>
<protein>
    <submittedName>
        <fullName evidence="1">Uncharacterized protein</fullName>
    </submittedName>
</protein>
<accession>A0A1E3X957</accession>
<dbReference type="EMBL" id="MAYW01000075">
    <property type="protein sequence ID" value="ODS32161.1"/>
    <property type="molecule type" value="Genomic_DNA"/>
</dbReference>
<proteinExistence type="predicted"/>
<reference evidence="1 2" key="1">
    <citation type="submission" date="2016-07" db="EMBL/GenBank/DDBJ databases">
        <title>Draft genome of Scalindua rubra, obtained from a brine-seawater interface in the Red Sea, sheds light on salt adaptation in anammox bacteria.</title>
        <authorList>
            <person name="Speth D.R."/>
            <person name="Lagkouvardos I."/>
            <person name="Wang Y."/>
            <person name="Qian P.-Y."/>
            <person name="Dutilh B.E."/>
            <person name="Jetten M.S."/>
        </authorList>
    </citation>
    <scope>NUCLEOTIDE SEQUENCE [LARGE SCALE GENOMIC DNA]</scope>
    <source>
        <strain evidence="1">BSI-1</strain>
    </source>
</reference>